<keyword evidence="8" id="KW-1185">Reference proteome</keyword>
<evidence type="ECO:0000256" key="5">
    <source>
        <dbReference type="SAM" id="MobiDB-lite"/>
    </source>
</evidence>
<dbReference type="SUPFAM" id="SSF63380">
    <property type="entry name" value="Riboflavin synthase domain-like"/>
    <property type="match status" value="1"/>
</dbReference>
<dbReference type="SUPFAM" id="SSF52343">
    <property type="entry name" value="Ferredoxin reductase-like, C-terminal NADP-linked domain"/>
    <property type="match status" value="1"/>
</dbReference>
<feature type="region of interest" description="Disordered" evidence="5">
    <location>
        <begin position="492"/>
        <end position="511"/>
    </location>
</feature>
<dbReference type="InterPro" id="IPR023173">
    <property type="entry name" value="NADPH_Cyt_P450_Rdtase_alpha"/>
</dbReference>
<dbReference type="PANTHER" id="PTHR19384">
    <property type="entry name" value="NITRIC OXIDE SYNTHASE-RELATED"/>
    <property type="match status" value="1"/>
</dbReference>
<dbReference type="EMBL" id="LSSM01000326">
    <property type="protein sequence ID" value="OMJ29292.1"/>
    <property type="molecule type" value="Genomic_DNA"/>
</dbReference>
<sequence>MSQPSDKKEPHYFLADCSSLPNDSVLINSSSAQEMNTETTPDQIGYDKWLSGTILENERITSIDHFQDVRSLVIDPDMDCFWQPGDYVSIMPKNTAHDVNEFLELLGYDQQSSNMYYYSKDKVLYDSRSHLTDRSAQLNNQFNAAGIRLTPLPVNSRNHSNGDQNAITNLASKFINIKKASLFDLVSEHIDLNSVPRPMFFKRASAFSRENEQESEKLLEIGSSEGLDLYYSYCLLPKRSIIEILRDFSSLGNKAVPLNMFLDLFPSFAAKSYSISSAYINSDSSLNHTQHLANAPSRPNDSYAIGNNNLTSRNLEPAHGDTNTLTNKKHLIRLTIAIVKYKTKTKAIKYGTCSKYIDSITSHAKINFCIKQGTMKLPPASANPVPIIMVGPGTGIAPFISFIEHRAINLNTGSNYLFFGNRYKHMDFLYEAKLKQFADLTASFSHVPCDVSGSNAADHEQSTTSHAHFDEDRNRCLTLFTVFSRDMSQSPTFIQQSSNGDSAHTTTATSTAATASTNARKYVQHIIASNSEQVAALILDNNAVVYVSGKLGSMPKAVHAAFAECLANSPAFAGPDGASKAAAYLRDMARSGRYQEECWN</sequence>
<feature type="compositionally biased region" description="Low complexity" evidence="5">
    <location>
        <begin position="502"/>
        <end position="511"/>
    </location>
</feature>
<feature type="domain" description="FAD-binding FR-type" evidence="6">
    <location>
        <begin position="47"/>
        <end position="399"/>
    </location>
</feature>
<evidence type="ECO:0000256" key="1">
    <source>
        <dbReference type="ARBA" id="ARBA00001974"/>
    </source>
</evidence>
<dbReference type="PANTHER" id="PTHR19384:SF10">
    <property type="entry name" value="NADPH-DEPENDENT DIFLAVIN OXIDOREDUCTASE 1"/>
    <property type="match status" value="1"/>
</dbReference>
<evidence type="ECO:0000313" key="7">
    <source>
        <dbReference type="EMBL" id="OMJ29292.1"/>
    </source>
</evidence>
<dbReference type="Gene3D" id="2.40.30.10">
    <property type="entry name" value="Translation factors"/>
    <property type="match status" value="2"/>
</dbReference>
<evidence type="ECO:0000256" key="4">
    <source>
        <dbReference type="ARBA" id="ARBA00023002"/>
    </source>
</evidence>
<evidence type="ECO:0000259" key="6">
    <source>
        <dbReference type="PROSITE" id="PS51384"/>
    </source>
</evidence>
<comment type="cofactor">
    <cofactor evidence="1">
        <name>FAD</name>
        <dbReference type="ChEBI" id="CHEBI:57692"/>
    </cofactor>
</comment>
<dbReference type="OrthoDB" id="1856718at2759"/>
<dbReference type="Gene3D" id="1.20.990.10">
    <property type="entry name" value="NADPH-cytochrome p450 Reductase, Chain A, domain 3"/>
    <property type="match status" value="2"/>
</dbReference>
<dbReference type="AlphaFoldDB" id="A0A1R1YQY4"/>
<dbReference type="InterPro" id="IPR039261">
    <property type="entry name" value="FNR_nucleotide-bd"/>
</dbReference>
<comment type="caution">
    <text evidence="7">The sequence shown here is derived from an EMBL/GenBank/DDBJ whole genome shotgun (WGS) entry which is preliminary data.</text>
</comment>
<evidence type="ECO:0000313" key="8">
    <source>
        <dbReference type="Proteomes" id="UP000187429"/>
    </source>
</evidence>
<dbReference type="Gene3D" id="3.40.50.80">
    <property type="entry name" value="Nucleotide-binding domain of ferredoxin-NADP reductase (FNR) module"/>
    <property type="match status" value="1"/>
</dbReference>
<evidence type="ECO:0000256" key="3">
    <source>
        <dbReference type="ARBA" id="ARBA00022827"/>
    </source>
</evidence>
<feature type="compositionally biased region" description="Polar residues" evidence="5">
    <location>
        <begin position="492"/>
        <end position="501"/>
    </location>
</feature>
<keyword evidence="2" id="KW-0285">Flavoprotein</keyword>
<dbReference type="GO" id="GO:0005829">
    <property type="term" value="C:cytosol"/>
    <property type="evidence" value="ECO:0007669"/>
    <property type="project" value="TreeGrafter"/>
</dbReference>
<dbReference type="GO" id="GO:0016491">
    <property type="term" value="F:oxidoreductase activity"/>
    <property type="evidence" value="ECO:0007669"/>
    <property type="project" value="UniProtKB-KW"/>
</dbReference>
<dbReference type="InterPro" id="IPR017927">
    <property type="entry name" value="FAD-bd_FR_type"/>
</dbReference>
<dbReference type="InterPro" id="IPR017938">
    <property type="entry name" value="Riboflavin_synthase-like_b-brl"/>
</dbReference>
<accession>A0A1R1YQY4</accession>
<dbReference type="Pfam" id="PF00175">
    <property type="entry name" value="NAD_binding_1"/>
    <property type="match status" value="1"/>
</dbReference>
<organism evidence="7 8">
    <name type="scientific">Smittium culicis</name>
    <dbReference type="NCBI Taxonomy" id="133412"/>
    <lineage>
        <taxon>Eukaryota</taxon>
        <taxon>Fungi</taxon>
        <taxon>Fungi incertae sedis</taxon>
        <taxon>Zoopagomycota</taxon>
        <taxon>Kickxellomycotina</taxon>
        <taxon>Harpellomycetes</taxon>
        <taxon>Harpellales</taxon>
        <taxon>Legeriomycetaceae</taxon>
        <taxon>Smittium</taxon>
    </lineage>
</organism>
<proteinExistence type="predicted"/>
<keyword evidence="3" id="KW-0274">FAD</keyword>
<evidence type="ECO:0000256" key="2">
    <source>
        <dbReference type="ARBA" id="ARBA00022630"/>
    </source>
</evidence>
<reference evidence="8" key="1">
    <citation type="submission" date="2017-01" db="EMBL/GenBank/DDBJ databases">
        <authorList>
            <person name="Wang Y."/>
            <person name="White M."/>
            <person name="Kvist S."/>
            <person name="Moncalvo J.-M."/>
        </authorList>
    </citation>
    <scope>NUCLEOTIDE SEQUENCE [LARGE SCALE GENOMIC DNA]</scope>
    <source>
        <strain evidence="8">ID-206-W2</strain>
    </source>
</reference>
<dbReference type="Proteomes" id="UP000187429">
    <property type="component" value="Unassembled WGS sequence"/>
</dbReference>
<dbReference type="PROSITE" id="PS51384">
    <property type="entry name" value="FAD_FR"/>
    <property type="match status" value="1"/>
</dbReference>
<dbReference type="InterPro" id="IPR001433">
    <property type="entry name" value="OxRdtase_FAD/NAD-bd"/>
</dbReference>
<dbReference type="GO" id="GO:0050660">
    <property type="term" value="F:flavin adenine dinucleotide binding"/>
    <property type="evidence" value="ECO:0007669"/>
    <property type="project" value="TreeGrafter"/>
</dbReference>
<gene>
    <name evidence="7" type="ORF">AYI69_g1203</name>
</gene>
<keyword evidence="4" id="KW-0560">Oxidoreductase</keyword>
<dbReference type="Pfam" id="PF00667">
    <property type="entry name" value="FAD_binding_1"/>
    <property type="match status" value="1"/>
</dbReference>
<dbReference type="InterPro" id="IPR003097">
    <property type="entry name" value="CysJ-like_FAD-binding"/>
</dbReference>
<protein>
    <submittedName>
        <fullName evidence="7">NADPH-dependent diflavin oxidoreductase 1</fullName>
    </submittedName>
</protein>
<dbReference type="GO" id="GO:0010181">
    <property type="term" value="F:FMN binding"/>
    <property type="evidence" value="ECO:0007669"/>
    <property type="project" value="TreeGrafter"/>
</dbReference>
<name>A0A1R1YQY4_9FUNG</name>